<proteinExistence type="predicted"/>
<evidence type="ECO:0000313" key="2">
    <source>
        <dbReference type="Proteomes" id="UP001387447"/>
    </source>
</evidence>
<organism evidence="1 2">
    <name type="scientific">Limnospira fusiformis PMC 851.14</name>
    <dbReference type="NCBI Taxonomy" id="2219512"/>
    <lineage>
        <taxon>Bacteria</taxon>
        <taxon>Bacillati</taxon>
        <taxon>Cyanobacteriota</taxon>
        <taxon>Cyanophyceae</taxon>
        <taxon>Oscillatoriophycideae</taxon>
        <taxon>Oscillatoriales</taxon>
        <taxon>Sirenicapillariaceae</taxon>
        <taxon>Limnospira</taxon>
    </lineage>
</organism>
<evidence type="ECO:0000313" key="1">
    <source>
        <dbReference type="EMBL" id="MEK9512173.1"/>
    </source>
</evidence>
<sequence length="40" mass="4520">MAVRLIIYSTLVQKAIAPESHKILKPKPKLRYDGKTVQIA</sequence>
<name>A0ABU9ELL8_LIMFS</name>
<comment type="caution">
    <text evidence="1">The sequence shown here is derived from an EMBL/GenBank/DDBJ whole genome shotgun (WGS) entry which is preliminary data.</text>
</comment>
<reference evidence="1 2" key="1">
    <citation type="journal article" date="2024" name="Front. Microbiol.">
        <title>Transcriptomic insights into the dominance of two phototrophs throughout the water column of a tropical hypersaline-alkaline crater lake (Dziani Dzaha, Mayotte).</title>
        <authorList>
            <person name="Duperron S."/>
            <person name="Halary S."/>
            <person name="Bouly J.-P."/>
            <person name="Roussel T."/>
            <person name="Hugoni M."/>
            <person name="Bruto M."/>
            <person name="Oger P."/>
            <person name="Duval C."/>
            <person name="Woo A."/>
            <person name="Jezequiel D."/>
            <person name="Ader M."/>
            <person name="Leboulanger C."/>
            <person name="Agogue H."/>
            <person name="Grossi V."/>
            <person name="Trousselier M."/>
            <person name="Bernard C."/>
        </authorList>
    </citation>
    <scope>NUCLEOTIDE SEQUENCE [LARGE SCALE GENOMIC DNA]</scope>
    <source>
        <strain evidence="1 2">PMC 851.14</strain>
    </source>
</reference>
<gene>
    <name evidence="1" type="ORF">AAEJ74_10860</name>
</gene>
<protein>
    <submittedName>
        <fullName evidence="1">Uncharacterized protein</fullName>
    </submittedName>
</protein>
<dbReference type="EMBL" id="JBBWYZ010000008">
    <property type="protein sequence ID" value="MEK9512173.1"/>
    <property type="molecule type" value="Genomic_DNA"/>
</dbReference>
<keyword evidence="2" id="KW-1185">Reference proteome</keyword>
<dbReference type="RefSeq" id="WP_257720192.1">
    <property type="nucleotide sequence ID" value="NZ_JBBWYZ010000008.1"/>
</dbReference>
<dbReference type="Proteomes" id="UP001387447">
    <property type="component" value="Unassembled WGS sequence"/>
</dbReference>
<accession>A0ABU9ELL8</accession>